<evidence type="ECO:0000259" key="5">
    <source>
        <dbReference type="PROSITE" id="PS51720"/>
    </source>
</evidence>
<sequence length="407" mass="46985">MADDHDLFSQEEWEELRKNKKRRTQVAAFRRWHLENIETKYSLEQNWNDINPTCKDDLRIIIFGKVGVGKSATGNTILGRNFFNDNMSPEAVTKRCGCATSKVDGRKISVIDTPGLQDFNRSNEDVLRDISRIMAKYSEGIHAFVYVCNLACPRFTREDHEFLAAFEVQRFGGKAKKYRLLVYTHAECLPSTMDLDVFCARQRQSSSTVATFLEDLGNKIVAVNNASDIQAERERNQRTIIAMIDRMKKENGNSVYTSAMIKEAHKMRKDLMRVLSGQNINPKVIDTVIDVITDDPNKEFNKETLKDEVEVRLKEELQQLRNAVSQNALQVIDIELTKINNALQKNRKRKAVEREQYEAKAAIKSTQKALASDNIESQVEKIKKTHEGFLDRLQTYVQDAWKEWKLW</sequence>
<dbReference type="InterPro" id="IPR045058">
    <property type="entry name" value="GIMA/IAN/Toc"/>
</dbReference>
<name>A0A9Q0YIK6_HOLLE</name>
<dbReference type="EMBL" id="JAIZAY010000024">
    <property type="protein sequence ID" value="KAJ8019396.1"/>
    <property type="molecule type" value="Genomic_DNA"/>
</dbReference>
<evidence type="ECO:0000256" key="1">
    <source>
        <dbReference type="ARBA" id="ARBA00008535"/>
    </source>
</evidence>
<evidence type="ECO:0000313" key="7">
    <source>
        <dbReference type="Proteomes" id="UP001152320"/>
    </source>
</evidence>
<feature type="coiled-coil region" evidence="4">
    <location>
        <begin position="306"/>
        <end position="360"/>
    </location>
</feature>
<comment type="caution">
    <text evidence="6">The sequence shown here is derived from an EMBL/GenBank/DDBJ whole genome shotgun (WGS) entry which is preliminary data.</text>
</comment>
<proteinExistence type="inferred from homology"/>
<feature type="domain" description="AIG1-type G" evidence="5">
    <location>
        <begin position="55"/>
        <end position="265"/>
    </location>
</feature>
<dbReference type="Pfam" id="PF04548">
    <property type="entry name" value="AIG1"/>
    <property type="match status" value="1"/>
</dbReference>
<keyword evidence="4" id="KW-0175">Coiled coil</keyword>
<evidence type="ECO:0000256" key="4">
    <source>
        <dbReference type="SAM" id="Coils"/>
    </source>
</evidence>
<dbReference type="PANTHER" id="PTHR10903">
    <property type="entry name" value="GTPASE, IMAP FAMILY MEMBER-RELATED"/>
    <property type="match status" value="1"/>
</dbReference>
<keyword evidence="3" id="KW-0342">GTP-binding</keyword>
<comment type="similarity">
    <text evidence="1">Belongs to the TRAFAC class TrmE-Era-EngA-EngB-Septin-like GTPase superfamily. AIG1/Toc34/Toc159-like paraseptin GTPase family. IAN subfamily.</text>
</comment>
<reference evidence="6" key="1">
    <citation type="submission" date="2021-10" db="EMBL/GenBank/DDBJ databases">
        <title>Tropical sea cucumber genome reveals ecological adaptation and Cuvierian tubules defense mechanism.</title>
        <authorList>
            <person name="Chen T."/>
        </authorList>
    </citation>
    <scope>NUCLEOTIDE SEQUENCE</scope>
    <source>
        <strain evidence="6">Nanhai2018</strain>
        <tissue evidence="6">Muscle</tissue>
    </source>
</reference>
<dbReference type="Gene3D" id="3.40.50.300">
    <property type="entry name" value="P-loop containing nucleotide triphosphate hydrolases"/>
    <property type="match status" value="1"/>
</dbReference>
<dbReference type="InterPro" id="IPR006703">
    <property type="entry name" value="G_AIG1"/>
</dbReference>
<dbReference type="PANTHER" id="PTHR10903:SF184">
    <property type="entry name" value="GTP-BINDING PROTEIN A"/>
    <property type="match status" value="1"/>
</dbReference>
<evidence type="ECO:0000256" key="3">
    <source>
        <dbReference type="ARBA" id="ARBA00023134"/>
    </source>
</evidence>
<dbReference type="Proteomes" id="UP001152320">
    <property type="component" value="Unassembled WGS sequence"/>
</dbReference>
<dbReference type="AlphaFoldDB" id="A0A9Q0YIK6"/>
<gene>
    <name evidence="6" type="ORF">HOLleu_42032</name>
</gene>
<dbReference type="GO" id="GO:0005525">
    <property type="term" value="F:GTP binding"/>
    <property type="evidence" value="ECO:0007669"/>
    <property type="project" value="UniProtKB-KW"/>
</dbReference>
<keyword evidence="2" id="KW-0547">Nucleotide-binding</keyword>
<evidence type="ECO:0000313" key="6">
    <source>
        <dbReference type="EMBL" id="KAJ8019396.1"/>
    </source>
</evidence>
<dbReference type="SUPFAM" id="SSF52540">
    <property type="entry name" value="P-loop containing nucleoside triphosphate hydrolases"/>
    <property type="match status" value="1"/>
</dbReference>
<dbReference type="InterPro" id="IPR027417">
    <property type="entry name" value="P-loop_NTPase"/>
</dbReference>
<evidence type="ECO:0000256" key="2">
    <source>
        <dbReference type="ARBA" id="ARBA00022741"/>
    </source>
</evidence>
<accession>A0A9Q0YIK6</accession>
<organism evidence="6 7">
    <name type="scientific">Holothuria leucospilota</name>
    <name type="common">Black long sea cucumber</name>
    <name type="synonym">Mertensiothuria leucospilota</name>
    <dbReference type="NCBI Taxonomy" id="206669"/>
    <lineage>
        <taxon>Eukaryota</taxon>
        <taxon>Metazoa</taxon>
        <taxon>Echinodermata</taxon>
        <taxon>Eleutherozoa</taxon>
        <taxon>Echinozoa</taxon>
        <taxon>Holothuroidea</taxon>
        <taxon>Aspidochirotacea</taxon>
        <taxon>Aspidochirotida</taxon>
        <taxon>Holothuriidae</taxon>
        <taxon>Holothuria</taxon>
    </lineage>
</organism>
<keyword evidence="7" id="KW-1185">Reference proteome</keyword>
<protein>
    <submittedName>
        <fullName evidence="6">GTPase IMAP family member 4</fullName>
    </submittedName>
</protein>
<dbReference type="PROSITE" id="PS51720">
    <property type="entry name" value="G_AIG1"/>
    <property type="match status" value="1"/>
</dbReference>
<dbReference type="OrthoDB" id="5985928at2759"/>